<comment type="similarity">
    <text evidence="1 2">Belongs to the flagella basal body rod proteins family.</text>
</comment>
<dbReference type="InterPro" id="IPR012836">
    <property type="entry name" value="FlgF"/>
</dbReference>
<dbReference type="PROSITE" id="PS00588">
    <property type="entry name" value="FLAGELLA_BB_ROD"/>
    <property type="match status" value="1"/>
</dbReference>
<accession>A0A3G2R8R5</accession>
<keyword evidence="6" id="KW-0282">Flagellum</keyword>
<dbReference type="AlphaFoldDB" id="A0A3G2R8R5"/>
<keyword evidence="6" id="KW-0966">Cell projection</keyword>
<evidence type="ECO:0000259" key="3">
    <source>
        <dbReference type="Pfam" id="PF00460"/>
    </source>
</evidence>
<gene>
    <name evidence="6" type="primary">flgF</name>
    <name evidence="6" type="ORF">D2962_15250</name>
</gene>
<dbReference type="GO" id="GO:0071978">
    <property type="term" value="P:bacterial-type flagellum-dependent swarming motility"/>
    <property type="evidence" value="ECO:0007669"/>
    <property type="project" value="TreeGrafter"/>
</dbReference>
<dbReference type="InterPro" id="IPR019776">
    <property type="entry name" value="Flagellar_basal_body_rod_CS"/>
</dbReference>
<dbReference type="EMBL" id="CP033169">
    <property type="protein sequence ID" value="AYO31775.1"/>
    <property type="molecule type" value="Genomic_DNA"/>
</dbReference>
<dbReference type="InterPro" id="IPR020013">
    <property type="entry name" value="Flagellar_FlgE/F/G"/>
</dbReference>
<dbReference type="Proteomes" id="UP000280960">
    <property type="component" value="Chromosome"/>
</dbReference>
<feature type="domain" description="Flagellar hook protein FlgE/F/G-like D1" evidence="5">
    <location>
        <begin position="101"/>
        <end position="163"/>
    </location>
</feature>
<dbReference type="Pfam" id="PF06429">
    <property type="entry name" value="Flg_bbr_C"/>
    <property type="match status" value="1"/>
</dbReference>
<feature type="domain" description="Flagellar basal body rod protein N-terminal" evidence="3">
    <location>
        <begin position="5"/>
        <end position="35"/>
    </location>
</feature>
<dbReference type="Pfam" id="PF22692">
    <property type="entry name" value="LlgE_F_G_D1"/>
    <property type="match status" value="1"/>
</dbReference>
<dbReference type="NCBIfam" id="TIGR03506">
    <property type="entry name" value="FlgEFG_subfam"/>
    <property type="match status" value="1"/>
</dbReference>
<evidence type="ECO:0000259" key="5">
    <source>
        <dbReference type="Pfam" id="PF22692"/>
    </source>
</evidence>
<proteinExistence type="inferred from homology"/>
<keyword evidence="7" id="KW-1185">Reference proteome</keyword>
<dbReference type="Pfam" id="PF00460">
    <property type="entry name" value="Flg_bb_rod"/>
    <property type="match status" value="1"/>
</dbReference>
<name>A0A3G2R8R5_9FIRM</name>
<dbReference type="RefSeq" id="WP_120767244.1">
    <property type="nucleotide sequence ID" value="NZ_CP033169.1"/>
</dbReference>
<keyword evidence="6" id="KW-0969">Cilium</keyword>
<evidence type="ECO:0000313" key="7">
    <source>
        <dbReference type="Proteomes" id="UP000280960"/>
    </source>
</evidence>
<dbReference type="GO" id="GO:0030694">
    <property type="term" value="C:bacterial-type flagellum basal body, rod"/>
    <property type="evidence" value="ECO:0007669"/>
    <property type="project" value="InterPro"/>
</dbReference>
<reference evidence="6 7" key="1">
    <citation type="submission" date="2018-10" db="EMBL/GenBank/DDBJ databases">
        <authorList>
            <person name="Zhang X."/>
        </authorList>
    </citation>
    <scope>NUCLEOTIDE SEQUENCE [LARGE SCALE GENOMIC DNA]</scope>
    <source>
        <strain evidence="6 7">SK-G1</strain>
    </source>
</reference>
<dbReference type="PANTHER" id="PTHR30435:SF19">
    <property type="entry name" value="FLAGELLAR BASAL-BODY ROD PROTEIN FLGG"/>
    <property type="match status" value="1"/>
</dbReference>
<evidence type="ECO:0000256" key="1">
    <source>
        <dbReference type="ARBA" id="ARBA00009677"/>
    </source>
</evidence>
<evidence type="ECO:0000256" key="2">
    <source>
        <dbReference type="RuleBase" id="RU362116"/>
    </source>
</evidence>
<feature type="domain" description="Flagellar basal-body/hook protein C-terminal" evidence="4">
    <location>
        <begin position="207"/>
        <end position="250"/>
    </location>
</feature>
<dbReference type="InterPro" id="IPR010930">
    <property type="entry name" value="Flg_bb/hook_C_dom"/>
</dbReference>
<sequence>MIRGLYTAASGLVAEMARTDVISNNLANVNTSGFKKDRAIFRAFPEMNIHRIGDPAVLSPKDKIDPKPFIGVLGTGSMLDEINTNFSQGSIKNTSNPLDLALTGEGFFEVQTPGGVRYTRDGSFTRNQQGYLVTGDGHYVLGLNGPIQLPDGKDISINRRGEVFSDGSFVDRLLVAAFADQRQLLKEGDNLYVSNQQPLPSNSEVIQGALEGSNVNPISEMVDLITAFRAYEASQRVVKANDDTLGKAVNDIARL</sequence>
<dbReference type="NCBIfam" id="TIGR02490">
    <property type="entry name" value="flgF"/>
    <property type="match status" value="1"/>
</dbReference>
<dbReference type="InterPro" id="IPR053967">
    <property type="entry name" value="LlgE_F_G-like_D1"/>
</dbReference>
<protein>
    <submittedName>
        <fullName evidence="6">Flagellar basal-body rod protein FlgF</fullName>
    </submittedName>
</protein>
<organism evidence="6 7">
    <name type="scientific">Biomaibacter acetigenes</name>
    <dbReference type="NCBI Taxonomy" id="2316383"/>
    <lineage>
        <taxon>Bacteria</taxon>
        <taxon>Bacillati</taxon>
        <taxon>Bacillota</taxon>
        <taxon>Clostridia</taxon>
        <taxon>Thermosediminibacterales</taxon>
        <taxon>Tepidanaerobacteraceae</taxon>
        <taxon>Biomaibacter</taxon>
    </lineage>
</organism>
<keyword evidence="2" id="KW-0975">Bacterial flagellum</keyword>
<dbReference type="SUPFAM" id="SSF117143">
    <property type="entry name" value="Flagellar hook protein flgE"/>
    <property type="match status" value="1"/>
</dbReference>
<dbReference type="KEGG" id="bacg:D2962_15250"/>
<comment type="subcellular location">
    <subcellularLocation>
        <location evidence="2">Bacterial flagellum basal body</location>
    </subcellularLocation>
</comment>
<dbReference type="PANTHER" id="PTHR30435">
    <property type="entry name" value="FLAGELLAR PROTEIN"/>
    <property type="match status" value="1"/>
</dbReference>
<evidence type="ECO:0000259" key="4">
    <source>
        <dbReference type="Pfam" id="PF06429"/>
    </source>
</evidence>
<evidence type="ECO:0000313" key="6">
    <source>
        <dbReference type="EMBL" id="AYO31775.1"/>
    </source>
</evidence>
<dbReference type="InterPro" id="IPR001444">
    <property type="entry name" value="Flag_bb_rod_N"/>
</dbReference>
<dbReference type="InterPro" id="IPR037925">
    <property type="entry name" value="FlgE/F/G-like"/>
</dbReference>